<dbReference type="RefSeq" id="WP_233724863.1">
    <property type="nucleotide sequence ID" value="NZ_JAJVCN010000001.1"/>
</dbReference>
<feature type="domain" description="HTH asnC-type" evidence="5">
    <location>
        <begin position="1"/>
        <end position="62"/>
    </location>
</feature>
<dbReference type="Pfam" id="PF01037">
    <property type="entry name" value="AsnC_trans_reg"/>
    <property type="match status" value="1"/>
</dbReference>
<dbReference type="PANTHER" id="PTHR30154">
    <property type="entry name" value="LEUCINE-RESPONSIVE REGULATORY PROTEIN"/>
    <property type="match status" value="1"/>
</dbReference>
<dbReference type="InterPro" id="IPR011008">
    <property type="entry name" value="Dimeric_a/b-barrel"/>
</dbReference>
<dbReference type="InterPro" id="IPR019888">
    <property type="entry name" value="Tscrpt_reg_AsnC-like"/>
</dbReference>
<comment type="caution">
    <text evidence="6">The sequence shown here is derived from an EMBL/GenBank/DDBJ whole genome shotgun (WGS) entry which is preliminary data.</text>
</comment>
<feature type="region of interest" description="Disordered" evidence="4">
    <location>
        <begin position="120"/>
        <end position="154"/>
    </location>
</feature>
<dbReference type="InterPro" id="IPR019887">
    <property type="entry name" value="Tscrpt_reg_AsnC/Lrp_C"/>
</dbReference>
<dbReference type="PROSITE" id="PS50956">
    <property type="entry name" value="HTH_ASNC_2"/>
    <property type="match status" value="1"/>
</dbReference>
<organism evidence="6 7">
    <name type="scientific">Kibdelosporangium philippinense</name>
    <dbReference type="NCBI Taxonomy" id="211113"/>
    <lineage>
        <taxon>Bacteria</taxon>
        <taxon>Bacillati</taxon>
        <taxon>Actinomycetota</taxon>
        <taxon>Actinomycetes</taxon>
        <taxon>Pseudonocardiales</taxon>
        <taxon>Pseudonocardiaceae</taxon>
        <taxon>Kibdelosporangium</taxon>
    </lineage>
</organism>
<evidence type="ECO:0000259" key="5">
    <source>
        <dbReference type="PROSITE" id="PS50956"/>
    </source>
</evidence>
<keyword evidence="7" id="KW-1185">Reference proteome</keyword>
<dbReference type="SUPFAM" id="SSF46785">
    <property type="entry name" value="Winged helix' DNA-binding domain"/>
    <property type="match status" value="1"/>
</dbReference>
<feature type="compositionally biased region" description="Polar residues" evidence="4">
    <location>
        <begin position="124"/>
        <end position="134"/>
    </location>
</feature>
<reference evidence="6 7" key="1">
    <citation type="submission" date="2021-12" db="EMBL/GenBank/DDBJ databases">
        <title>Genome sequence of Kibdelosporangium philippinense ATCC 49844.</title>
        <authorList>
            <person name="Fedorov E.A."/>
            <person name="Omeragic M."/>
            <person name="Shalygina K.F."/>
            <person name="Maclea K.S."/>
        </authorList>
    </citation>
    <scope>NUCLEOTIDE SEQUENCE [LARGE SCALE GENOMIC DNA]</scope>
    <source>
        <strain evidence="6 7">ATCC 49844</strain>
    </source>
</reference>
<dbReference type="InterPro" id="IPR000485">
    <property type="entry name" value="AsnC-type_HTH_dom"/>
</dbReference>
<accession>A0ABS8Z620</accession>
<dbReference type="PANTHER" id="PTHR30154:SF34">
    <property type="entry name" value="TRANSCRIPTIONAL REGULATOR AZLB"/>
    <property type="match status" value="1"/>
</dbReference>
<dbReference type="Pfam" id="PF13404">
    <property type="entry name" value="HTH_AsnC-type"/>
    <property type="match status" value="1"/>
</dbReference>
<keyword evidence="1" id="KW-0805">Transcription regulation</keyword>
<evidence type="ECO:0000313" key="6">
    <source>
        <dbReference type="EMBL" id="MCE7003329.1"/>
    </source>
</evidence>
<keyword evidence="3" id="KW-0804">Transcription</keyword>
<dbReference type="Gene3D" id="3.30.70.920">
    <property type="match status" value="1"/>
</dbReference>
<evidence type="ECO:0000256" key="1">
    <source>
        <dbReference type="ARBA" id="ARBA00023015"/>
    </source>
</evidence>
<name>A0ABS8Z620_9PSEU</name>
<evidence type="ECO:0000256" key="3">
    <source>
        <dbReference type="ARBA" id="ARBA00023163"/>
    </source>
</evidence>
<protein>
    <submittedName>
        <fullName evidence="6">Lrp/AsnC family transcriptional regulator</fullName>
    </submittedName>
</protein>
<proteinExistence type="predicted"/>
<keyword evidence="2" id="KW-0238">DNA-binding</keyword>
<evidence type="ECO:0000256" key="2">
    <source>
        <dbReference type="ARBA" id="ARBA00023125"/>
    </source>
</evidence>
<gene>
    <name evidence="6" type="ORF">LWC34_10895</name>
</gene>
<dbReference type="Gene3D" id="1.10.10.10">
    <property type="entry name" value="Winged helix-like DNA-binding domain superfamily/Winged helix DNA-binding domain"/>
    <property type="match status" value="1"/>
</dbReference>
<sequence>MDRIDRHLLAALVNDGRATYQELGRLVRLSANTVADRVRRLRKDGVIRGYRAELDLAVLGRGLQILTDIRLRETVDRAGFERGLVNVPQVIAAMRMTGDYDYLLHVVCANALELEHIVHRRPAQSRTGRPRSTQPPAAARGPARPRPNPGRLNWQFVACRGGTEQRRRL</sequence>
<dbReference type="InterPro" id="IPR036388">
    <property type="entry name" value="WH-like_DNA-bd_sf"/>
</dbReference>
<dbReference type="InterPro" id="IPR036390">
    <property type="entry name" value="WH_DNA-bd_sf"/>
</dbReference>
<dbReference type="EMBL" id="JAJVCN010000001">
    <property type="protein sequence ID" value="MCE7003329.1"/>
    <property type="molecule type" value="Genomic_DNA"/>
</dbReference>
<evidence type="ECO:0000256" key="4">
    <source>
        <dbReference type="SAM" id="MobiDB-lite"/>
    </source>
</evidence>
<dbReference type="Proteomes" id="UP001521150">
    <property type="component" value="Unassembled WGS sequence"/>
</dbReference>
<dbReference type="PRINTS" id="PR00033">
    <property type="entry name" value="HTHASNC"/>
</dbReference>
<dbReference type="SMART" id="SM00344">
    <property type="entry name" value="HTH_ASNC"/>
    <property type="match status" value="1"/>
</dbReference>
<evidence type="ECO:0000313" key="7">
    <source>
        <dbReference type="Proteomes" id="UP001521150"/>
    </source>
</evidence>
<dbReference type="SUPFAM" id="SSF54909">
    <property type="entry name" value="Dimeric alpha+beta barrel"/>
    <property type="match status" value="1"/>
</dbReference>